<dbReference type="Pfam" id="PF25087">
    <property type="entry name" value="GMPPB_C"/>
    <property type="match status" value="1"/>
</dbReference>
<reference evidence="11" key="1">
    <citation type="submission" date="2011-06" db="EMBL/GenBank/DDBJ databases">
        <authorList>
            <consortium name="US DOE Joint Genome Institute (JGI-PGF)"/>
            <person name="Lucas S."/>
            <person name="Han J."/>
            <person name="Lapidus A."/>
            <person name="Cheng J.-F."/>
            <person name="Goodwin L."/>
            <person name="Pitluck S."/>
            <person name="Peters L."/>
            <person name="Land M.L."/>
            <person name="Hauser L."/>
            <person name="Vogl K."/>
            <person name="Liu Z."/>
            <person name="Overmann J."/>
            <person name="Frigaard N.-U."/>
            <person name="Bryant D.A."/>
            <person name="Woyke T.J."/>
        </authorList>
    </citation>
    <scope>NUCLEOTIDE SEQUENCE [LARGE SCALE GENOMIC DNA]</scope>
    <source>
        <strain evidence="11">970</strain>
    </source>
</reference>
<feature type="domain" description="UDP-3-O-[3-hydroxymyristoyl] glucosamine N-acyltransferase non-repeat region" evidence="8">
    <location>
        <begin position="24"/>
        <end position="87"/>
    </location>
</feature>
<dbReference type="UniPathway" id="UPA00973"/>
<dbReference type="RefSeq" id="WP_009150350.1">
    <property type="nucleotide sequence ID" value="NZ_CP121471.1"/>
</dbReference>
<accession>H8Z812</accession>
<dbReference type="EMBL" id="JH603170">
    <property type="protein sequence ID" value="EIC19947.1"/>
    <property type="molecule type" value="Genomic_DNA"/>
</dbReference>
<name>H8Z812_9GAMM</name>
<keyword evidence="1 7" id="KW-0444">Lipid biosynthesis</keyword>
<evidence type="ECO:0000256" key="3">
    <source>
        <dbReference type="ARBA" id="ARBA00022679"/>
    </source>
</evidence>
<evidence type="ECO:0000256" key="6">
    <source>
        <dbReference type="ARBA" id="ARBA00023315"/>
    </source>
</evidence>
<dbReference type="SUPFAM" id="SSF51161">
    <property type="entry name" value="Trimeric LpxA-like enzymes"/>
    <property type="match status" value="1"/>
</dbReference>
<dbReference type="GO" id="GO:0103118">
    <property type="term" value="F:UDP-3-O-[(3R)-3-hydroxyacyl]-glucosamine N-acyltransferase activity"/>
    <property type="evidence" value="ECO:0007669"/>
    <property type="project" value="UniProtKB-EC"/>
</dbReference>
<evidence type="ECO:0000256" key="4">
    <source>
        <dbReference type="ARBA" id="ARBA00022737"/>
    </source>
</evidence>
<keyword evidence="3 7" id="KW-0808">Transferase</keyword>
<organism evidence="10 11">
    <name type="scientific">Thiorhodovibrio frisius</name>
    <dbReference type="NCBI Taxonomy" id="631362"/>
    <lineage>
        <taxon>Bacteria</taxon>
        <taxon>Pseudomonadati</taxon>
        <taxon>Pseudomonadota</taxon>
        <taxon>Gammaproteobacteria</taxon>
        <taxon>Chromatiales</taxon>
        <taxon>Chromatiaceae</taxon>
        <taxon>Thiorhodovibrio</taxon>
    </lineage>
</organism>
<evidence type="ECO:0000256" key="7">
    <source>
        <dbReference type="HAMAP-Rule" id="MF_00523"/>
    </source>
</evidence>
<dbReference type="InterPro" id="IPR007691">
    <property type="entry name" value="LpxD"/>
</dbReference>
<keyword evidence="2 7" id="KW-0441">Lipid A biosynthesis</keyword>
<keyword evidence="5 7" id="KW-0443">Lipid metabolism</keyword>
<dbReference type="InterPro" id="IPR001451">
    <property type="entry name" value="Hexapep"/>
</dbReference>
<dbReference type="Gene3D" id="3.40.1390.10">
    <property type="entry name" value="MurE/MurF, N-terminal domain"/>
    <property type="match status" value="1"/>
</dbReference>
<comment type="subunit">
    <text evidence="7">Homotrimer.</text>
</comment>
<dbReference type="Proteomes" id="UP000002964">
    <property type="component" value="Unassembled WGS sequence"/>
</dbReference>
<dbReference type="Pfam" id="PF00132">
    <property type="entry name" value="Hexapep"/>
    <property type="match status" value="1"/>
</dbReference>
<keyword evidence="4 7" id="KW-0677">Repeat</keyword>
<evidence type="ECO:0000256" key="1">
    <source>
        <dbReference type="ARBA" id="ARBA00022516"/>
    </source>
</evidence>
<evidence type="ECO:0000313" key="11">
    <source>
        <dbReference type="Proteomes" id="UP000002964"/>
    </source>
</evidence>
<comment type="similarity">
    <text evidence="7">Belongs to the transferase hexapeptide repeat family. LpxD subfamily.</text>
</comment>
<dbReference type="STRING" id="631362.Thi970DRAFT_03555"/>
<evidence type="ECO:0000256" key="2">
    <source>
        <dbReference type="ARBA" id="ARBA00022556"/>
    </source>
</evidence>
<dbReference type="AlphaFoldDB" id="H8Z812"/>
<dbReference type="PANTHER" id="PTHR43378:SF2">
    <property type="entry name" value="UDP-3-O-ACYLGLUCOSAMINE N-ACYLTRANSFERASE 1, MITOCHONDRIAL-RELATED"/>
    <property type="match status" value="1"/>
</dbReference>
<dbReference type="Pfam" id="PF04613">
    <property type="entry name" value="LpxD"/>
    <property type="match status" value="1"/>
</dbReference>
<keyword evidence="11" id="KW-1185">Reference proteome</keyword>
<evidence type="ECO:0000256" key="5">
    <source>
        <dbReference type="ARBA" id="ARBA00023098"/>
    </source>
</evidence>
<dbReference type="NCBIfam" id="NF002060">
    <property type="entry name" value="PRK00892.1"/>
    <property type="match status" value="1"/>
</dbReference>
<dbReference type="GO" id="GO:0009245">
    <property type="term" value="P:lipid A biosynthetic process"/>
    <property type="evidence" value="ECO:0007669"/>
    <property type="project" value="UniProtKB-UniRule"/>
</dbReference>
<dbReference type="Gene3D" id="2.160.10.10">
    <property type="entry name" value="Hexapeptide repeat proteins"/>
    <property type="match status" value="1"/>
</dbReference>
<comment type="pathway">
    <text evidence="7">Bacterial outer membrane biogenesis; LPS lipid A biosynthesis.</text>
</comment>
<dbReference type="GO" id="GO:0016410">
    <property type="term" value="F:N-acyltransferase activity"/>
    <property type="evidence" value="ECO:0007669"/>
    <property type="project" value="InterPro"/>
</dbReference>
<reference evidence="10 11" key="2">
    <citation type="submission" date="2011-11" db="EMBL/GenBank/DDBJ databases">
        <authorList>
            <consortium name="US DOE Joint Genome Institute"/>
            <person name="Lucas S."/>
            <person name="Han J."/>
            <person name="Lapidus A."/>
            <person name="Cheng J.-F."/>
            <person name="Goodwin L."/>
            <person name="Pitluck S."/>
            <person name="Peters L."/>
            <person name="Ovchinnikova G."/>
            <person name="Zhang X."/>
            <person name="Detter J.C."/>
            <person name="Han C."/>
            <person name="Tapia R."/>
            <person name="Land M."/>
            <person name="Hauser L."/>
            <person name="Kyrpides N."/>
            <person name="Ivanova N."/>
            <person name="Pagani I."/>
            <person name="Vogl K."/>
            <person name="Liu Z."/>
            <person name="Overmann J."/>
            <person name="Frigaard N.-U."/>
            <person name="Bryant D."/>
            <person name="Woyke T."/>
        </authorList>
    </citation>
    <scope>NUCLEOTIDE SEQUENCE [LARGE SCALE GENOMIC DNA]</scope>
    <source>
        <strain evidence="10 11">970</strain>
    </source>
</reference>
<dbReference type="InterPro" id="IPR020573">
    <property type="entry name" value="UDP_GlcNAc_AcTrfase_non-rep"/>
</dbReference>
<evidence type="ECO:0000259" key="8">
    <source>
        <dbReference type="Pfam" id="PF04613"/>
    </source>
</evidence>
<dbReference type="InterPro" id="IPR056729">
    <property type="entry name" value="GMPPB_C"/>
</dbReference>
<evidence type="ECO:0000313" key="10">
    <source>
        <dbReference type="EMBL" id="EIC19947.1"/>
    </source>
</evidence>
<gene>
    <name evidence="7" type="primary">lpxD</name>
    <name evidence="10" type="ORF">Thi970DRAFT_03555</name>
</gene>
<evidence type="ECO:0000259" key="9">
    <source>
        <dbReference type="Pfam" id="PF25087"/>
    </source>
</evidence>
<dbReference type="HOGENOM" id="CLU_049865_0_1_6"/>
<comment type="catalytic activity">
    <reaction evidence="7">
        <text>a UDP-3-O-[(3R)-3-hydroxyacyl]-alpha-D-glucosamine + a (3R)-hydroxyacyl-[ACP] = a UDP-2-N,3-O-bis[(3R)-3-hydroxyacyl]-alpha-D-glucosamine + holo-[ACP] + H(+)</text>
        <dbReference type="Rhea" id="RHEA:53836"/>
        <dbReference type="Rhea" id="RHEA-COMP:9685"/>
        <dbReference type="Rhea" id="RHEA-COMP:9945"/>
        <dbReference type="ChEBI" id="CHEBI:15378"/>
        <dbReference type="ChEBI" id="CHEBI:64479"/>
        <dbReference type="ChEBI" id="CHEBI:78827"/>
        <dbReference type="ChEBI" id="CHEBI:137740"/>
        <dbReference type="ChEBI" id="CHEBI:137748"/>
        <dbReference type="EC" id="2.3.1.191"/>
    </reaction>
</comment>
<feature type="active site" description="Proton acceptor" evidence="7">
    <location>
        <position position="238"/>
    </location>
</feature>
<comment type="function">
    <text evidence="7">Catalyzes the N-acylation of UDP-3-O-acylglucosamine using 3-hydroxyacyl-ACP as the acyl donor. Is involved in the biosynthesis of lipid A, a phosphorylated glycolipid that anchors the lipopolysaccharide to the outer membrane of the cell.</text>
</comment>
<keyword evidence="6 7" id="KW-0012">Acyltransferase</keyword>
<sequence>MTIPLAELAERIGAKLMGDGSICVSRVATLERATSDCLTFFGDQKLRDRLSQTSAAAVILKSDDMPECPAEALVSDNPYLTFARAIEVLHPPARLAPGCHPSAVISAGARIDPSASLGPLCVIEQDVEIGPRVQIGPGCIVLAGARIGADSRLVARVVVCENSVIGERALLHPGAVVGREGFGFARDGERWVRMGQIGRAVLGDDVEVGVNSAVDRGAIEDTYIGDGVKIDSLVQIGHNVRVGENTAMAACSGISGSTRIGRNCTLAGAVGMAGHLSIADNVHFSGMAMVTRSVRQSGVYSSGIPAMPAADWRRQVARFRQLDEMARRLKRLEARLAELMPEGSEISDAAGSQGAHE</sequence>
<dbReference type="PANTHER" id="PTHR43378">
    <property type="entry name" value="UDP-3-O-ACYLGLUCOSAMINE N-ACYLTRANSFERASE"/>
    <property type="match status" value="1"/>
</dbReference>
<proteinExistence type="inferred from homology"/>
<dbReference type="eggNOG" id="COG1044">
    <property type="taxonomic scope" value="Bacteria"/>
</dbReference>
<protein>
    <recommendedName>
        <fullName evidence="7">UDP-3-O-acylglucosamine N-acyltransferase</fullName>
        <ecNumber evidence="7">2.3.1.191</ecNumber>
    </recommendedName>
</protein>
<dbReference type="Gene3D" id="1.20.5.170">
    <property type="match status" value="1"/>
</dbReference>
<dbReference type="CDD" id="cd03352">
    <property type="entry name" value="LbH_LpxD"/>
    <property type="match status" value="1"/>
</dbReference>
<dbReference type="GO" id="GO:0016020">
    <property type="term" value="C:membrane"/>
    <property type="evidence" value="ECO:0007669"/>
    <property type="project" value="GOC"/>
</dbReference>
<dbReference type="EC" id="2.3.1.191" evidence="7"/>
<feature type="domain" description="Mannose-1-phosphate guanyltransferase C-terminal" evidence="9">
    <location>
        <begin position="101"/>
        <end position="214"/>
    </location>
</feature>
<dbReference type="InterPro" id="IPR011004">
    <property type="entry name" value="Trimer_LpxA-like_sf"/>
</dbReference>
<dbReference type="NCBIfam" id="TIGR01853">
    <property type="entry name" value="lipid_A_lpxD"/>
    <property type="match status" value="1"/>
</dbReference>
<dbReference type="OrthoDB" id="9784739at2"/>
<dbReference type="HAMAP" id="MF_00523">
    <property type="entry name" value="LpxD"/>
    <property type="match status" value="1"/>
</dbReference>